<proteinExistence type="predicted"/>
<dbReference type="SUPFAM" id="SSF117281">
    <property type="entry name" value="Kelch motif"/>
    <property type="match status" value="1"/>
</dbReference>
<keyword evidence="4" id="KW-1185">Reference proteome</keyword>
<dbReference type="AlphaFoldDB" id="A0AAE1MSF1"/>
<protein>
    <recommendedName>
        <fullName evidence="5">F-box/kelch-repeat protein</fullName>
    </recommendedName>
</protein>
<dbReference type="Proteomes" id="UP001293593">
    <property type="component" value="Unassembled WGS sequence"/>
</dbReference>
<dbReference type="PANTHER" id="PTHR46122:SF5">
    <property type="entry name" value="F-BOX DOMAIN-CONTAINING PROTEIN"/>
    <property type="match status" value="1"/>
</dbReference>
<dbReference type="GO" id="GO:0005634">
    <property type="term" value="C:nucleus"/>
    <property type="evidence" value="ECO:0007669"/>
    <property type="project" value="UniProtKB-ARBA"/>
</dbReference>
<reference evidence="3" key="1">
    <citation type="submission" date="2023-10" db="EMBL/GenBank/DDBJ databases">
        <title>Chromosome-level genome of the transformable northern wattle, Acacia crassicarpa.</title>
        <authorList>
            <person name="Massaro I."/>
            <person name="Sinha N.R."/>
            <person name="Poethig S."/>
            <person name="Leichty A.R."/>
        </authorList>
    </citation>
    <scope>NUCLEOTIDE SEQUENCE</scope>
    <source>
        <strain evidence="3">Acra3RX</strain>
        <tissue evidence="3">Leaf</tissue>
    </source>
</reference>
<evidence type="ECO:0000313" key="3">
    <source>
        <dbReference type="EMBL" id="KAK4272183.1"/>
    </source>
</evidence>
<evidence type="ECO:0000313" key="4">
    <source>
        <dbReference type="Proteomes" id="UP001293593"/>
    </source>
</evidence>
<dbReference type="GO" id="GO:0005829">
    <property type="term" value="C:cytosol"/>
    <property type="evidence" value="ECO:0007669"/>
    <property type="project" value="TreeGrafter"/>
</dbReference>
<gene>
    <name evidence="3" type="ORF">QN277_020771</name>
</gene>
<name>A0AAE1MSF1_9FABA</name>
<evidence type="ECO:0000256" key="2">
    <source>
        <dbReference type="ARBA" id="ARBA00022737"/>
    </source>
</evidence>
<keyword evidence="1" id="KW-0880">Kelch repeat</keyword>
<dbReference type="PANTHER" id="PTHR46122">
    <property type="entry name" value="GALACTOSE OXIDASE/KELCH REPEAT PROTEIN-RELATED"/>
    <property type="match status" value="1"/>
</dbReference>
<dbReference type="Gene3D" id="2.120.10.80">
    <property type="entry name" value="Kelch-type beta propeller"/>
    <property type="match status" value="1"/>
</dbReference>
<organism evidence="3 4">
    <name type="scientific">Acacia crassicarpa</name>
    <name type="common">northern wattle</name>
    <dbReference type="NCBI Taxonomy" id="499986"/>
    <lineage>
        <taxon>Eukaryota</taxon>
        <taxon>Viridiplantae</taxon>
        <taxon>Streptophyta</taxon>
        <taxon>Embryophyta</taxon>
        <taxon>Tracheophyta</taxon>
        <taxon>Spermatophyta</taxon>
        <taxon>Magnoliopsida</taxon>
        <taxon>eudicotyledons</taxon>
        <taxon>Gunneridae</taxon>
        <taxon>Pentapetalae</taxon>
        <taxon>rosids</taxon>
        <taxon>fabids</taxon>
        <taxon>Fabales</taxon>
        <taxon>Fabaceae</taxon>
        <taxon>Caesalpinioideae</taxon>
        <taxon>mimosoid clade</taxon>
        <taxon>Acacieae</taxon>
        <taxon>Acacia</taxon>
    </lineage>
</organism>
<accession>A0AAE1MSF1</accession>
<evidence type="ECO:0000256" key="1">
    <source>
        <dbReference type="ARBA" id="ARBA00022441"/>
    </source>
</evidence>
<sequence>MSSEERPQDADSIHNPSLSDELENVIFARFPRAEYWKLGFLSKRFFSLIKSGELFKIRKLLGFKEPSVFMLASGDTNWWTFDRDFKSRRKLPMIPSDYNFEYGDKESFCAGTNLFVCGKEIEGAVVWRYELAANLWFKGPSMTTPRCLFASATCGNFAFIAGGLETETCTTILNSAEKYNPETNSWERLPNMNRRRKLFSGCFMDNRFYVMGGLGENHNELKCGEYYDQETKTWTLIPNMLKDIPLSISQSPPLIAVAKNELYSLDSCSNELKVYQKGSNSWKKLGPVPVRADAQKGWGVAFKSLGNELLVIGATSVSSWERALTMYTCKPDPAMEKLKWKQIESGSGTKINPFIRNCAVMLA</sequence>
<dbReference type="InterPro" id="IPR006652">
    <property type="entry name" value="Kelch_1"/>
</dbReference>
<evidence type="ECO:0008006" key="5">
    <source>
        <dbReference type="Google" id="ProtNLM"/>
    </source>
</evidence>
<dbReference type="EMBL" id="JAWXYG010000005">
    <property type="protein sequence ID" value="KAK4272183.1"/>
    <property type="molecule type" value="Genomic_DNA"/>
</dbReference>
<dbReference type="FunFam" id="2.120.10.80:FF:000007">
    <property type="entry name" value="F-box/kelch-repeat protein SKIP11"/>
    <property type="match status" value="1"/>
</dbReference>
<dbReference type="InterPro" id="IPR015915">
    <property type="entry name" value="Kelch-typ_b-propeller"/>
</dbReference>
<dbReference type="Pfam" id="PF01344">
    <property type="entry name" value="Kelch_1"/>
    <property type="match status" value="2"/>
</dbReference>
<dbReference type="SMART" id="SM00612">
    <property type="entry name" value="Kelch"/>
    <property type="match status" value="3"/>
</dbReference>
<comment type="caution">
    <text evidence="3">The sequence shown here is derived from an EMBL/GenBank/DDBJ whole genome shotgun (WGS) entry which is preliminary data.</text>
</comment>
<keyword evidence="2" id="KW-0677">Repeat</keyword>
<dbReference type="InterPro" id="IPR052439">
    <property type="entry name" value="F-box/Kelch-repeat"/>
</dbReference>